<dbReference type="SUPFAM" id="SSF48452">
    <property type="entry name" value="TPR-like"/>
    <property type="match status" value="1"/>
</dbReference>
<dbReference type="Gene3D" id="1.25.40.10">
    <property type="entry name" value="Tetratricopeptide repeat domain"/>
    <property type="match status" value="1"/>
</dbReference>
<name>A0ABN7RR22_OIKDI</name>
<dbReference type="PANTHER" id="PTHR12558">
    <property type="entry name" value="CELL DIVISION CYCLE 16,23,27"/>
    <property type="match status" value="1"/>
</dbReference>
<protein>
    <submittedName>
        <fullName evidence="4">Oidioi.mRNA.OKI2018_I69.PAR.g10518.t1.cds</fullName>
    </submittedName>
</protein>
<dbReference type="InterPro" id="IPR011990">
    <property type="entry name" value="TPR-like_helical_dom_sf"/>
</dbReference>
<accession>A0ABN7RR22</accession>
<proteinExistence type="predicted"/>
<feature type="repeat" description="TPR" evidence="2">
    <location>
        <begin position="100"/>
        <end position="133"/>
    </location>
</feature>
<reference evidence="4 5" key="1">
    <citation type="submission" date="2021-04" db="EMBL/GenBank/DDBJ databases">
        <authorList>
            <person name="Bliznina A."/>
        </authorList>
    </citation>
    <scope>NUCLEOTIDE SEQUENCE [LARGE SCALE GENOMIC DNA]</scope>
</reference>
<dbReference type="Proteomes" id="UP001158576">
    <property type="component" value="Chromosome PAR"/>
</dbReference>
<evidence type="ECO:0000313" key="4">
    <source>
        <dbReference type="EMBL" id="CAG5083992.1"/>
    </source>
</evidence>
<feature type="region of interest" description="Disordered" evidence="3">
    <location>
        <begin position="287"/>
        <end position="319"/>
    </location>
</feature>
<sequence>MDILSNQYFMSQSRAELAALVHALWAVEKYCFETCIATANYYSLRGEKSTAIVYFERAMVLNPSYYDAWTLIGHEYIELRNFSQGLHSYRKAIAGNPNDYKAWYGLGQAYEMLKNHTSALTHHLKALDLRPNNDRICEAIGDSYEKLDQLHLAKRYFKRASRLGQFSSASCLSKIARICRRLKDDDKAAKYYEMYVQAEVEAEFEIYGNFELWVEEDHLDQRHEGYSDAYLFLAKYYIEKKGDYSSGEEFARKCVWYIPTRDEGAKLLKKLPKKELFSSTGVVDGDIPRRPLSETLPSQETSQHKLDSSSSAKCQEKHEMDKFDNWNDYVKLRKSKLE</sequence>
<evidence type="ECO:0000256" key="2">
    <source>
        <dbReference type="PROSITE-ProRule" id="PRU00339"/>
    </source>
</evidence>
<evidence type="ECO:0000256" key="1">
    <source>
        <dbReference type="ARBA" id="ARBA00022803"/>
    </source>
</evidence>
<keyword evidence="1 2" id="KW-0802">TPR repeat</keyword>
<dbReference type="SMART" id="SM00028">
    <property type="entry name" value="TPR"/>
    <property type="match status" value="5"/>
</dbReference>
<dbReference type="EMBL" id="OU015568">
    <property type="protein sequence ID" value="CAG5083992.1"/>
    <property type="molecule type" value="Genomic_DNA"/>
</dbReference>
<dbReference type="PROSITE" id="PS50005">
    <property type="entry name" value="TPR"/>
    <property type="match status" value="2"/>
</dbReference>
<dbReference type="PANTHER" id="PTHR12558:SF10">
    <property type="entry name" value="CELL DIVISION CYCLE PROTEIN 23 HOMOLOG"/>
    <property type="match status" value="1"/>
</dbReference>
<dbReference type="InterPro" id="IPR019734">
    <property type="entry name" value="TPR_rpt"/>
</dbReference>
<organism evidence="4 5">
    <name type="scientific">Oikopleura dioica</name>
    <name type="common">Tunicate</name>
    <dbReference type="NCBI Taxonomy" id="34765"/>
    <lineage>
        <taxon>Eukaryota</taxon>
        <taxon>Metazoa</taxon>
        <taxon>Chordata</taxon>
        <taxon>Tunicata</taxon>
        <taxon>Appendicularia</taxon>
        <taxon>Copelata</taxon>
        <taxon>Oikopleuridae</taxon>
        <taxon>Oikopleura</taxon>
    </lineage>
</organism>
<dbReference type="Pfam" id="PF13432">
    <property type="entry name" value="TPR_16"/>
    <property type="match status" value="1"/>
</dbReference>
<gene>
    <name evidence="4" type="ORF">OKIOD_LOCUS2076</name>
</gene>
<dbReference type="Pfam" id="PF13181">
    <property type="entry name" value="TPR_8"/>
    <property type="match status" value="1"/>
</dbReference>
<keyword evidence="5" id="KW-1185">Reference proteome</keyword>
<evidence type="ECO:0000313" key="5">
    <source>
        <dbReference type="Proteomes" id="UP001158576"/>
    </source>
</evidence>
<feature type="repeat" description="TPR" evidence="2">
    <location>
        <begin position="66"/>
        <end position="99"/>
    </location>
</feature>
<evidence type="ECO:0000256" key="3">
    <source>
        <dbReference type="SAM" id="MobiDB-lite"/>
    </source>
</evidence>